<dbReference type="Pfam" id="PF00639">
    <property type="entry name" value="Rotamase"/>
    <property type="match status" value="2"/>
</dbReference>
<dbReference type="InterPro" id="IPR023058">
    <property type="entry name" value="PPIase_PpiC_CS"/>
</dbReference>
<dbReference type="AlphaFoldDB" id="A0A538TZM8"/>
<reference evidence="10 11" key="1">
    <citation type="journal article" date="2019" name="Nat. Microbiol.">
        <title>Mediterranean grassland soil C-N compound turnover is dependent on rainfall and depth, and is mediated by genomically divergent microorganisms.</title>
        <authorList>
            <person name="Diamond S."/>
            <person name="Andeer P.F."/>
            <person name="Li Z."/>
            <person name="Crits-Christoph A."/>
            <person name="Burstein D."/>
            <person name="Anantharaman K."/>
            <person name="Lane K.R."/>
            <person name="Thomas B.C."/>
            <person name="Pan C."/>
            <person name="Northen T.R."/>
            <person name="Banfield J.F."/>
        </authorList>
    </citation>
    <scope>NUCLEOTIDE SEQUENCE [LARGE SCALE GENOMIC DNA]</scope>
    <source>
        <strain evidence="10">WS_10</strain>
    </source>
</reference>
<dbReference type="PANTHER" id="PTHR47245:SF1">
    <property type="entry name" value="FOLDASE PROTEIN PRSA"/>
    <property type="match status" value="1"/>
</dbReference>
<evidence type="ECO:0000259" key="9">
    <source>
        <dbReference type="PROSITE" id="PS50198"/>
    </source>
</evidence>
<feature type="chain" id="PRO_5022139355" description="peptidylprolyl isomerase" evidence="8">
    <location>
        <begin position="23"/>
        <end position="444"/>
    </location>
</feature>
<sequence>MKRMKGLVLAVLAGAFAASAHAQRLDGIAAVVNDEVVLESDVAEQLGLILMRAQTQPDSDTVDTLRTQILNQLVDEKLIFAEGKHQGLTASDAEVAKELDNAMKEIKQRFGGEEGFRQQLQKENTTEEKLREKFRNEIQHQIIGRKLMAKMLPKKTVSQAEAETYFKANPDKFPKVPAELKLSVIQIPPAADSVTEAKARAKAVAIRKRLMSGEKFAKVAAEISEDPATAKNGGDLGFVTRGLLDNPLEDALFALKNGEISAPVHSSAGWHIVQAIERDTLKNRAGRDSTDDKGHPEVEVHARHILVRVPLDESDADRARKLAAKVRDQAAKGANFGDLVKRYSKYQGPAGADGDLGFVSLGTLQPPIRAGLDSVKVGGVSDVLVNSAGFNIFKVSDRKPERRYTLEEIKQELPDAVAEIKQRERYDEWIKTLRGKAHIEIRKG</sequence>
<evidence type="ECO:0000313" key="11">
    <source>
        <dbReference type="Proteomes" id="UP000319836"/>
    </source>
</evidence>
<dbReference type="Gene3D" id="1.10.4030.10">
    <property type="entry name" value="Porin chaperone SurA, peptide-binding domain"/>
    <property type="match status" value="1"/>
</dbReference>
<evidence type="ECO:0000256" key="6">
    <source>
        <dbReference type="ARBA" id="ARBA00023235"/>
    </source>
</evidence>
<gene>
    <name evidence="10" type="ORF">E6K80_12975</name>
</gene>
<evidence type="ECO:0000256" key="4">
    <source>
        <dbReference type="ARBA" id="ARBA00022764"/>
    </source>
</evidence>
<evidence type="ECO:0000256" key="1">
    <source>
        <dbReference type="ARBA" id="ARBA00000971"/>
    </source>
</evidence>
<evidence type="ECO:0000256" key="5">
    <source>
        <dbReference type="ARBA" id="ARBA00023110"/>
    </source>
</evidence>
<dbReference type="SUPFAM" id="SSF54534">
    <property type="entry name" value="FKBP-like"/>
    <property type="match status" value="2"/>
</dbReference>
<evidence type="ECO:0000256" key="2">
    <source>
        <dbReference type="ARBA" id="ARBA00013194"/>
    </source>
</evidence>
<evidence type="ECO:0000256" key="3">
    <source>
        <dbReference type="ARBA" id="ARBA00022729"/>
    </source>
</evidence>
<comment type="caution">
    <text evidence="10">The sequence shown here is derived from an EMBL/GenBank/DDBJ whole genome shotgun (WGS) entry which is preliminary data.</text>
</comment>
<protein>
    <recommendedName>
        <fullName evidence="2">peptidylprolyl isomerase</fullName>
        <ecNumber evidence="2">5.2.1.8</ecNumber>
    </recommendedName>
</protein>
<name>A0A538TZM8_UNCEI</name>
<accession>A0A538TZM8</accession>
<keyword evidence="4" id="KW-0574">Periplasm</keyword>
<dbReference type="InterPro" id="IPR015391">
    <property type="entry name" value="SurA_N"/>
</dbReference>
<dbReference type="PROSITE" id="PS01096">
    <property type="entry name" value="PPIC_PPIASE_1"/>
    <property type="match status" value="1"/>
</dbReference>
<dbReference type="EMBL" id="VBPA01000346">
    <property type="protein sequence ID" value="TMQ69053.1"/>
    <property type="molecule type" value="Genomic_DNA"/>
</dbReference>
<dbReference type="Proteomes" id="UP000319836">
    <property type="component" value="Unassembled WGS sequence"/>
</dbReference>
<dbReference type="InterPro" id="IPR046357">
    <property type="entry name" value="PPIase_dom_sf"/>
</dbReference>
<feature type="signal peptide" evidence="8">
    <location>
        <begin position="1"/>
        <end position="22"/>
    </location>
</feature>
<comment type="catalytic activity">
    <reaction evidence="1">
        <text>[protein]-peptidylproline (omega=180) = [protein]-peptidylproline (omega=0)</text>
        <dbReference type="Rhea" id="RHEA:16237"/>
        <dbReference type="Rhea" id="RHEA-COMP:10747"/>
        <dbReference type="Rhea" id="RHEA-COMP:10748"/>
        <dbReference type="ChEBI" id="CHEBI:83833"/>
        <dbReference type="ChEBI" id="CHEBI:83834"/>
        <dbReference type="EC" id="5.2.1.8"/>
    </reaction>
</comment>
<organism evidence="10 11">
    <name type="scientific">Eiseniibacteriota bacterium</name>
    <dbReference type="NCBI Taxonomy" id="2212470"/>
    <lineage>
        <taxon>Bacteria</taxon>
        <taxon>Candidatus Eiseniibacteriota</taxon>
    </lineage>
</organism>
<feature type="domain" description="PpiC" evidence="9">
    <location>
        <begin position="177"/>
        <end position="277"/>
    </location>
</feature>
<evidence type="ECO:0000256" key="7">
    <source>
        <dbReference type="PROSITE-ProRule" id="PRU00278"/>
    </source>
</evidence>
<dbReference type="SUPFAM" id="SSF109998">
    <property type="entry name" value="Triger factor/SurA peptide-binding domain-like"/>
    <property type="match status" value="1"/>
</dbReference>
<dbReference type="Pfam" id="PF09312">
    <property type="entry name" value="SurA_N"/>
    <property type="match status" value="1"/>
</dbReference>
<dbReference type="EC" id="5.2.1.8" evidence="2"/>
<dbReference type="GO" id="GO:0003755">
    <property type="term" value="F:peptidyl-prolyl cis-trans isomerase activity"/>
    <property type="evidence" value="ECO:0007669"/>
    <property type="project" value="UniProtKB-KW"/>
</dbReference>
<evidence type="ECO:0000256" key="8">
    <source>
        <dbReference type="SAM" id="SignalP"/>
    </source>
</evidence>
<dbReference type="InterPro" id="IPR050245">
    <property type="entry name" value="PrsA_foldase"/>
</dbReference>
<evidence type="ECO:0000313" key="10">
    <source>
        <dbReference type="EMBL" id="TMQ69053.1"/>
    </source>
</evidence>
<dbReference type="PROSITE" id="PS50198">
    <property type="entry name" value="PPIC_PPIASE_2"/>
    <property type="match status" value="2"/>
</dbReference>
<dbReference type="Gene3D" id="3.10.50.40">
    <property type="match status" value="2"/>
</dbReference>
<keyword evidence="6 7" id="KW-0413">Isomerase</keyword>
<dbReference type="PANTHER" id="PTHR47245">
    <property type="entry name" value="PEPTIDYLPROLYL ISOMERASE"/>
    <property type="match status" value="1"/>
</dbReference>
<dbReference type="InterPro" id="IPR000297">
    <property type="entry name" value="PPIase_PpiC"/>
</dbReference>
<keyword evidence="3 8" id="KW-0732">Signal</keyword>
<dbReference type="InterPro" id="IPR027304">
    <property type="entry name" value="Trigger_fact/SurA_dom_sf"/>
</dbReference>
<proteinExistence type="predicted"/>
<keyword evidence="5 7" id="KW-0697">Rotamase</keyword>
<feature type="domain" description="PpiC" evidence="9">
    <location>
        <begin position="297"/>
        <end position="397"/>
    </location>
</feature>